<protein>
    <submittedName>
        <fullName evidence="2">Uncharacterized protein</fullName>
    </submittedName>
</protein>
<evidence type="ECO:0000313" key="2">
    <source>
        <dbReference type="EMBL" id="GAA2631601.1"/>
    </source>
</evidence>
<proteinExistence type="predicted"/>
<gene>
    <name evidence="2" type="ORF">GCM10010411_82170</name>
</gene>
<dbReference type="Proteomes" id="UP001501509">
    <property type="component" value="Unassembled WGS sequence"/>
</dbReference>
<organism evidence="2 3">
    <name type="scientific">Actinomadura fulvescens</name>
    <dbReference type="NCBI Taxonomy" id="46160"/>
    <lineage>
        <taxon>Bacteria</taxon>
        <taxon>Bacillati</taxon>
        <taxon>Actinomycetota</taxon>
        <taxon>Actinomycetes</taxon>
        <taxon>Streptosporangiales</taxon>
        <taxon>Thermomonosporaceae</taxon>
        <taxon>Actinomadura</taxon>
    </lineage>
</organism>
<feature type="transmembrane region" description="Helical" evidence="1">
    <location>
        <begin position="29"/>
        <end position="56"/>
    </location>
</feature>
<keyword evidence="1" id="KW-0472">Membrane</keyword>
<keyword evidence="1" id="KW-0812">Transmembrane</keyword>
<evidence type="ECO:0000313" key="3">
    <source>
        <dbReference type="Proteomes" id="UP001501509"/>
    </source>
</evidence>
<dbReference type="EMBL" id="BAAATD010000016">
    <property type="protein sequence ID" value="GAA2631601.1"/>
    <property type="molecule type" value="Genomic_DNA"/>
</dbReference>
<comment type="caution">
    <text evidence="2">The sequence shown here is derived from an EMBL/GenBank/DDBJ whole genome shotgun (WGS) entry which is preliminary data.</text>
</comment>
<sequence length="105" mass="10917">MAKWLRVPAEMTMNGTPCRAATPATSAGILLTGAALVGAGALVSLAGVALTGSALLAGTRRWMHQMDVPPRELAKQKLLKARAATSAGVDAWQNSSTPVHRLQRS</sequence>
<evidence type="ECO:0000256" key="1">
    <source>
        <dbReference type="SAM" id="Phobius"/>
    </source>
</evidence>
<accession>A0ABN3QNZ8</accession>
<reference evidence="2 3" key="1">
    <citation type="journal article" date="2019" name="Int. J. Syst. Evol. Microbiol.">
        <title>The Global Catalogue of Microorganisms (GCM) 10K type strain sequencing project: providing services to taxonomists for standard genome sequencing and annotation.</title>
        <authorList>
            <consortium name="The Broad Institute Genomics Platform"/>
            <consortium name="The Broad Institute Genome Sequencing Center for Infectious Disease"/>
            <person name="Wu L."/>
            <person name="Ma J."/>
        </authorList>
    </citation>
    <scope>NUCLEOTIDE SEQUENCE [LARGE SCALE GENOMIC DNA]</scope>
    <source>
        <strain evidence="2 3">JCM 6833</strain>
    </source>
</reference>
<keyword evidence="1" id="KW-1133">Transmembrane helix</keyword>
<keyword evidence="3" id="KW-1185">Reference proteome</keyword>
<name>A0ABN3QNZ8_9ACTN</name>